<dbReference type="InterPro" id="IPR036264">
    <property type="entry name" value="Bact_exopeptidase_dim_dom"/>
</dbReference>
<evidence type="ECO:0000313" key="4">
    <source>
        <dbReference type="EMBL" id="MBA2891254.1"/>
    </source>
</evidence>
<dbReference type="GO" id="GO:0008777">
    <property type="term" value="F:acetylornithine deacetylase activity"/>
    <property type="evidence" value="ECO:0007669"/>
    <property type="project" value="TreeGrafter"/>
</dbReference>
<gene>
    <name evidence="4" type="ORF">HNR30_002595</name>
</gene>
<evidence type="ECO:0000256" key="2">
    <source>
        <dbReference type="ARBA" id="ARBA00022801"/>
    </source>
</evidence>
<dbReference type="PANTHER" id="PTHR43808">
    <property type="entry name" value="ACETYLORNITHINE DEACETYLASE"/>
    <property type="match status" value="1"/>
</dbReference>
<dbReference type="SUPFAM" id="SSF55031">
    <property type="entry name" value="Bacterial exopeptidase dimerisation domain"/>
    <property type="match status" value="1"/>
</dbReference>
<reference evidence="4 5" key="1">
    <citation type="submission" date="2020-07" db="EMBL/GenBank/DDBJ databases">
        <title>Genomic Encyclopedia of Type Strains, Phase IV (KMG-IV): sequencing the most valuable type-strain genomes for metagenomic binning, comparative biology and taxonomic classification.</title>
        <authorList>
            <person name="Goeker M."/>
        </authorList>
    </citation>
    <scope>NUCLEOTIDE SEQUENCE [LARGE SCALE GENOMIC DNA]</scope>
    <source>
        <strain evidence="4 5">DSM 45533</strain>
    </source>
</reference>
<dbReference type="GO" id="GO:0046872">
    <property type="term" value="F:metal ion binding"/>
    <property type="evidence" value="ECO:0007669"/>
    <property type="project" value="UniProtKB-KW"/>
</dbReference>
<evidence type="ECO:0000256" key="1">
    <source>
        <dbReference type="ARBA" id="ARBA00022723"/>
    </source>
</evidence>
<dbReference type="PANTHER" id="PTHR43808:SF31">
    <property type="entry name" value="N-ACETYL-L-CITRULLINE DEACETYLASE"/>
    <property type="match status" value="1"/>
</dbReference>
<organism evidence="4 5">
    <name type="scientific">Nonomuraea soli</name>
    <dbReference type="NCBI Taxonomy" id="1032476"/>
    <lineage>
        <taxon>Bacteria</taxon>
        <taxon>Bacillati</taxon>
        <taxon>Actinomycetota</taxon>
        <taxon>Actinomycetes</taxon>
        <taxon>Streptosporangiales</taxon>
        <taxon>Streptosporangiaceae</taxon>
        <taxon>Nonomuraea</taxon>
    </lineage>
</organism>
<feature type="domain" description="Peptidase M20 dimerisation" evidence="3">
    <location>
        <begin position="174"/>
        <end position="264"/>
    </location>
</feature>
<dbReference type="GO" id="GO:0006526">
    <property type="term" value="P:L-arginine biosynthetic process"/>
    <property type="evidence" value="ECO:0007669"/>
    <property type="project" value="TreeGrafter"/>
</dbReference>
<comment type="caution">
    <text evidence="4">The sequence shown here is derived from an EMBL/GenBank/DDBJ whole genome shotgun (WGS) entry which is preliminary data.</text>
</comment>
<accession>A0A7W0CHQ2</accession>
<dbReference type="EMBL" id="JACDUR010000003">
    <property type="protein sequence ID" value="MBA2891254.1"/>
    <property type="molecule type" value="Genomic_DNA"/>
</dbReference>
<protein>
    <submittedName>
        <fullName evidence="4">Acetylornithine deacetylase/succinyl-diaminopimelate desuccinylase-like protein</fullName>
    </submittedName>
</protein>
<dbReference type="Gene3D" id="3.40.630.10">
    <property type="entry name" value="Zn peptidases"/>
    <property type="match status" value="2"/>
</dbReference>
<evidence type="ECO:0000313" key="5">
    <source>
        <dbReference type="Proteomes" id="UP000530928"/>
    </source>
</evidence>
<dbReference type="Proteomes" id="UP000530928">
    <property type="component" value="Unassembled WGS sequence"/>
</dbReference>
<keyword evidence="2" id="KW-0378">Hydrolase</keyword>
<dbReference type="SUPFAM" id="SSF53187">
    <property type="entry name" value="Zn-dependent exopeptidases"/>
    <property type="match status" value="1"/>
</dbReference>
<proteinExistence type="predicted"/>
<keyword evidence="1" id="KW-0479">Metal-binding</keyword>
<dbReference type="AlphaFoldDB" id="A0A7W0CHQ2"/>
<dbReference type="Pfam" id="PF07687">
    <property type="entry name" value="M20_dimer"/>
    <property type="match status" value="1"/>
</dbReference>
<dbReference type="InterPro" id="IPR050072">
    <property type="entry name" value="Peptidase_M20A"/>
</dbReference>
<dbReference type="Gene3D" id="3.30.70.360">
    <property type="match status" value="1"/>
</dbReference>
<name>A0A7W0CHQ2_9ACTN</name>
<sequence>MLSAAELLAGLVGIPSVNPLLPGATPDDDERRVAAFLADYLRAEGVDAELQEVKDGRCNVVARIARAGEADDAVVMLTGHMDTYPAGGPHAAYQAVVKDGMLYGRGSADAKGVLAAMTTAFLTAARAEHRRETHLVATLDEECLMLGVKALAALQVRPTLAITGEPSNLIPVVTQKGIVRGSWRVSGPAAHAAYPTEKTAITEAARLVEAVGVLNRRYAGQPPAPMLGAPTVTVTRIASDGGMNLAAREVVVWFDGRFLPEATPPSEAGGRAFARQVDRDLRTLIDTDFVMDELTFVSPPNAADVDTPLVAEFLGHVRQVAGRCEPEGFSYGSEAGVLASFADAALVFGPGDARFSHAWEEGVPLAELDAATEIFRRLLTPSPLEN</sequence>
<dbReference type="InterPro" id="IPR002933">
    <property type="entry name" value="Peptidase_M20"/>
</dbReference>
<evidence type="ECO:0000259" key="3">
    <source>
        <dbReference type="Pfam" id="PF07687"/>
    </source>
</evidence>
<dbReference type="InterPro" id="IPR011650">
    <property type="entry name" value="Peptidase_M20_dimer"/>
</dbReference>
<dbReference type="Pfam" id="PF01546">
    <property type="entry name" value="Peptidase_M20"/>
    <property type="match status" value="1"/>
</dbReference>
<keyword evidence="5" id="KW-1185">Reference proteome</keyword>